<proteinExistence type="predicted"/>
<sequence>MQVFGAIDEKSSFSARQGSLSKAQRANSSKFWQISEHQRELARISPVFAQRELATTAV</sequence>
<name>A0A392RQI4_9FABA</name>
<accession>A0A392RQI4</accession>
<feature type="region of interest" description="Disordered" evidence="1">
    <location>
        <begin position="1"/>
        <end position="21"/>
    </location>
</feature>
<dbReference type="EMBL" id="LXQA010256290">
    <property type="protein sequence ID" value="MCI38462.1"/>
    <property type="molecule type" value="Genomic_DNA"/>
</dbReference>
<reference evidence="2 3" key="1">
    <citation type="journal article" date="2018" name="Front. Plant Sci.">
        <title>Red Clover (Trifolium pratense) and Zigzag Clover (T. medium) - A Picture of Genomic Similarities and Differences.</title>
        <authorList>
            <person name="Dluhosova J."/>
            <person name="Istvanek J."/>
            <person name="Nedelnik J."/>
            <person name="Repkova J."/>
        </authorList>
    </citation>
    <scope>NUCLEOTIDE SEQUENCE [LARGE SCALE GENOMIC DNA]</scope>
    <source>
        <strain evidence="3">cv. 10/8</strain>
        <tissue evidence="2">Leaf</tissue>
    </source>
</reference>
<comment type="caution">
    <text evidence="2">The sequence shown here is derived from an EMBL/GenBank/DDBJ whole genome shotgun (WGS) entry which is preliminary data.</text>
</comment>
<evidence type="ECO:0000313" key="3">
    <source>
        <dbReference type="Proteomes" id="UP000265520"/>
    </source>
</evidence>
<feature type="compositionally biased region" description="Polar residues" evidence="1">
    <location>
        <begin position="12"/>
        <end position="21"/>
    </location>
</feature>
<dbReference type="Proteomes" id="UP000265520">
    <property type="component" value="Unassembled WGS sequence"/>
</dbReference>
<organism evidence="2 3">
    <name type="scientific">Trifolium medium</name>
    <dbReference type="NCBI Taxonomy" id="97028"/>
    <lineage>
        <taxon>Eukaryota</taxon>
        <taxon>Viridiplantae</taxon>
        <taxon>Streptophyta</taxon>
        <taxon>Embryophyta</taxon>
        <taxon>Tracheophyta</taxon>
        <taxon>Spermatophyta</taxon>
        <taxon>Magnoliopsida</taxon>
        <taxon>eudicotyledons</taxon>
        <taxon>Gunneridae</taxon>
        <taxon>Pentapetalae</taxon>
        <taxon>rosids</taxon>
        <taxon>fabids</taxon>
        <taxon>Fabales</taxon>
        <taxon>Fabaceae</taxon>
        <taxon>Papilionoideae</taxon>
        <taxon>50 kb inversion clade</taxon>
        <taxon>NPAAA clade</taxon>
        <taxon>Hologalegina</taxon>
        <taxon>IRL clade</taxon>
        <taxon>Trifolieae</taxon>
        <taxon>Trifolium</taxon>
    </lineage>
</organism>
<protein>
    <submittedName>
        <fullName evidence="2">Uncharacterized protein</fullName>
    </submittedName>
</protein>
<evidence type="ECO:0000256" key="1">
    <source>
        <dbReference type="SAM" id="MobiDB-lite"/>
    </source>
</evidence>
<keyword evidence="3" id="KW-1185">Reference proteome</keyword>
<dbReference type="AlphaFoldDB" id="A0A392RQI4"/>
<evidence type="ECO:0000313" key="2">
    <source>
        <dbReference type="EMBL" id="MCI38462.1"/>
    </source>
</evidence>